<comment type="caution">
    <text evidence="1">The sequence shown here is derived from an EMBL/GenBank/DDBJ whole genome shotgun (WGS) entry which is preliminary data.</text>
</comment>
<accession>A0ABN9VZN8</accession>
<protein>
    <submittedName>
        <fullName evidence="1">Uncharacterized protein</fullName>
    </submittedName>
</protein>
<dbReference type="EMBL" id="CAUYUJ010017813">
    <property type="protein sequence ID" value="CAK0878106.1"/>
    <property type="molecule type" value="Genomic_DNA"/>
</dbReference>
<evidence type="ECO:0000313" key="1">
    <source>
        <dbReference type="EMBL" id="CAK0878106.1"/>
    </source>
</evidence>
<evidence type="ECO:0000313" key="2">
    <source>
        <dbReference type="Proteomes" id="UP001189429"/>
    </source>
</evidence>
<organism evidence="1 2">
    <name type="scientific">Prorocentrum cordatum</name>
    <dbReference type="NCBI Taxonomy" id="2364126"/>
    <lineage>
        <taxon>Eukaryota</taxon>
        <taxon>Sar</taxon>
        <taxon>Alveolata</taxon>
        <taxon>Dinophyceae</taxon>
        <taxon>Prorocentrales</taxon>
        <taxon>Prorocentraceae</taxon>
        <taxon>Prorocentrum</taxon>
    </lineage>
</organism>
<reference evidence="1" key="1">
    <citation type="submission" date="2023-10" db="EMBL/GenBank/DDBJ databases">
        <authorList>
            <person name="Chen Y."/>
            <person name="Shah S."/>
            <person name="Dougan E. K."/>
            <person name="Thang M."/>
            <person name="Chan C."/>
        </authorList>
    </citation>
    <scope>NUCLEOTIDE SEQUENCE [LARGE SCALE GENOMIC DNA]</scope>
</reference>
<keyword evidence="2" id="KW-1185">Reference proteome</keyword>
<name>A0ABN9VZN8_9DINO</name>
<proteinExistence type="predicted"/>
<sequence length="194" mass="21433">KKGLFHESAVIDLDKYLRPLPAGLRDAVALDQSLCDIAFPALRDQSRDFANLIQLQALSPSVCAPRHGVASWDHVEGRRALGQTKRRGRWVSPSSMKRFAKEAHLQDAMTRAPGWAFVFGRLAHASLLEIVELGPGLQRCPRFWQQLPEAAQALIAAVASPAPVRRHREALLAQHLTAARHEMFGAFLKFCAGS</sequence>
<dbReference type="Proteomes" id="UP001189429">
    <property type="component" value="Unassembled WGS sequence"/>
</dbReference>
<feature type="non-terminal residue" evidence="1">
    <location>
        <position position="1"/>
    </location>
</feature>
<gene>
    <name evidence="1" type="ORF">PCOR1329_LOCUS61979</name>
</gene>